<evidence type="ECO:0000256" key="2">
    <source>
        <dbReference type="ARBA" id="ARBA00022553"/>
    </source>
</evidence>
<feature type="region of interest" description="Disordered" evidence="4">
    <location>
        <begin position="1"/>
        <end position="25"/>
    </location>
</feature>
<keyword evidence="3" id="KW-0436">Ligase</keyword>
<dbReference type="PANTHER" id="PTHR45527">
    <property type="entry name" value="NONRIBOSOMAL PEPTIDE SYNTHETASE"/>
    <property type="match status" value="1"/>
</dbReference>
<name>A0ABR2WDX3_9FUNG</name>
<dbReference type="InterPro" id="IPR023213">
    <property type="entry name" value="CAT-like_dom_sf"/>
</dbReference>
<evidence type="ECO:0000313" key="6">
    <source>
        <dbReference type="EMBL" id="KAK9759689.1"/>
    </source>
</evidence>
<evidence type="ECO:0000313" key="7">
    <source>
        <dbReference type="Proteomes" id="UP001479436"/>
    </source>
</evidence>
<protein>
    <recommendedName>
        <fullName evidence="5">Carrier domain-containing protein</fullName>
    </recommendedName>
</protein>
<dbReference type="CDD" id="cd19531">
    <property type="entry name" value="LCL_NRPS-like"/>
    <property type="match status" value="1"/>
</dbReference>
<dbReference type="Pfam" id="PF00668">
    <property type="entry name" value="Condensation"/>
    <property type="match status" value="1"/>
</dbReference>
<proteinExistence type="predicted"/>
<comment type="caution">
    <text evidence="6">The sequence shown here is derived from an EMBL/GenBank/DDBJ whole genome shotgun (WGS) entry which is preliminary data.</text>
</comment>
<dbReference type="SUPFAM" id="SSF56801">
    <property type="entry name" value="Acetyl-CoA synthetase-like"/>
    <property type="match status" value="1"/>
</dbReference>
<reference evidence="6 7" key="1">
    <citation type="submission" date="2023-04" db="EMBL/GenBank/DDBJ databases">
        <title>Genome of Basidiobolus ranarum AG-B5.</title>
        <authorList>
            <person name="Stajich J.E."/>
            <person name="Carter-House D."/>
            <person name="Gryganskyi A."/>
        </authorList>
    </citation>
    <scope>NUCLEOTIDE SEQUENCE [LARGE SCALE GENOMIC DNA]</scope>
    <source>
        <strain evidence="6 7">AG-B5</strain>
    </source>
</reference>
<evidence type="ECO:0000256" key="3">
    <source>
        <dbReference type="ARBA" id="ARBA00022598"/>
    </source>
</evidence>
<sequence>MRNGKINRGALPVPQSSQIGDSTSYTAPRTSIEQCLESIFSDVLGFDQISIHESFFDRGGHSLSATKVISRIRTILQQEVPLIALFEAPTIASLSAKMEKMKAESDRIAISIPELTRIAQRNQLPLSFAQERLWFMSELIPDSSFYNMPLTLKLAGKLNVDSLRRSIAEVIIRHEGLRTTFVLSGNDPVQIFKSNRINAMIMEESVRPFDLSKGPLMRAKLIQVNDEEHILIIVTHHIVSDGWSITILQKELALLYESFSLDKPSPLPEPILQYADFAVWQRQWLQGELLDRQMDYWKKQLDGICSLSLPCDYIRPPVLSYQANVQEINFSAAFANQLKELSKMETSTLYMTLMTAFEILLFKYTGQEDIAIGSPIANRNRKETEAMIGFFVNTQVIRVQVDHELTFKELLAQVKEVTLGAYSHQDVPFEQIVAELQPERDLSRNPLVQVMFALQDASVDDFKFGDVEATLMETTEITTRFDMEVHFWKNGEGLKAEFIYSTDLFSEETISGMLSNMKKILKAVVENPDQQIGSINMLDASDRSQLLITMNNTMTNYPRDKSIVDIFEEQVYNSPNSLAVVSNSEELTYLQLHQRSNQLAKYLTYLGVRIESPVAVCMQRSPLMIVALLAILKAGGAYVPLDSQYPEDRLSFMLKDTGASVIICERSTVGAFTNGEQKVVCLDEMIDDLMKQSNASATVRPTSTNIAYIISFSEKQRVHEYWR</sequence>
<dbReference type="InterPro" id="IPR042099">
    <property type="entry name" value="ANL_N_sf"/>
</dbReference>
<evidence type="ECO:0000256" key="1">
    <source>
        <dbReference type="ARBA" id="ARBA00022450"/>
    </source>
</evidence>
<dbReference type="Pfam" id="PF00550">
    <property type="entry name" value="PP-binding"/>
    <property type="match status" value="1"/>
</dbReference>
<dbReference type="InterPro" id="IPR000873">
    <property type="entry name" value="AMP-dep_synth/lig_dom"/>
</dbReference>
<evidence type="ECO:0000256" key="4">
    <source>
        <dbReference type="SAM" id="MobiDB-lite"/>
    </source>
</evidence>
<feature type="compositionally biased region" description="Polar residues" evidence="4">
    <location>
        <begin position="14"/>
        <end position="25"/>
    </location>
</feature>
<keyword evidence="1" id="KW-0596">Phosphopantetheine</keyword>
<dbReference type="Pfam" id="PF00501">
    <property type="entry name" value="AMP-binding"/>
    <property type="match status" value="1"/>
</dbReference>
<dbReference type="InterPro" id="IPR001242">
    <property type="entry name" value="Condensation_dom"/>
</dbReference>
<dbReference type="EMBL" id="JASJQH010003286">
    <property type="protein sequence ID" value="KAK9759689.1"/>
    <property type="molecule type" value="Genomic_DNA"/>
</dbReference>
<dbReference type="SUPFAM" id="SSF47336">
    <property type="entry name" value="ACP-like"/>
    <property type="match status" value="1"/>
</dbReference>
<dbReference type="SUPFAM" id="SSF52777">
    <property type="entry name" value="CoA-dependent acyltransferases"/>
    <property type="match status" value="2"/>
</dbReference>
<accession>A0ABR2WDX3</accession>
<dbReference type="PANTHER" id="PTHR45527:SF1">
    <property type="entry name" value="FATTY ACID SYNTHASE"/>
    <property type="match status" value="1"/>
</dbReference>
<dbReference type="InterPro" id="IPR036736">
    <property type="entry name" value="ACP-like_sf"/>
</dbReference>
<feature type="domain" description="Carrier" evidence="5">
    <location>
        <begin position="27"/>
        <end position="102"/>
    </location>
</feature>
<keyword evidence="7" id="KW-1185">Reference proteome</keyword>
<gene>
    <name evidence="6" type="ORF">K7432_017044</name>
</gene>
<evidence type="ECO:0000259" key="5">
    <source>
        <dbReference type="PROSITE" id="PS50075"/>
    </source>
</evidence>
<dbReference type="Gene3D" id="3.40.50.12780">
    <property type="entry name" value="N-terminal domain of ligase-like"/>
    <property type="match status" value="1"/>
</dbReference>
<dbReference type="InterPro" id="IPR009081">
    <property type="entry name" value="PP-bd_ACP"/>
</dbReference>
<dbReference type="PROSITE" id="PS50075">
    <property type="entry name" value="CARRIER"/>
    <property type="match status" value="1"/>
</dbReference>
<organism evidence="6 7">
    <name type="scientific">Basidiobolus ranarum</name>
    <dbReference type="NCBI Taxonomy" id="34480"/>
    <lineage>
        <taxon>Eukaryota</taxon>
        <taxon>Fungi</taxon>
        <taxon>Fungi incertae sedis</taxon>
        <taxon>Zoopagomycota</taxon>
        <taxon>Entomophthoromycotina</taxon>
        <taxon>Basidiobolomycetes</taxon>
        <taxon>Basidiobolales</taxon>
        <taxon>Basidiobolaceae</taxon>
        <taxon>Basidiobolus</taxon>
    </lineage>
</organism>
<dbReference type="Gene3D" id="1.10.1200.10">
    <property type="entry name" value="ACP-like"/>
    <property type="match status" value="1"/>
</dbReference>
<dbReference type="Gene3D" id="3.30.559.30">
    <property type="entry name" value="Nonribosomal peptide synthetase, condensation domain"/>
    <property type="match status" value="1"/>
</dbReference>
<dbReference type="Proteomes" id="UP001479436">
    <property type="component" value="Unassembled WGS sequence"/>
</dbReference>
<keyword evidence="2" id="KW-0597">Phosphoprotein</keyword>
<dbReference type="Gene3D" id="3.30.559.10">
    <property type="entry name" value="Chloramphenicol acetyltransferase-like domain"/>
    <property type="match status" value="1"/>
</dbReference>